<dbReference type="AlphaFoldDB" id="A0A0E2ZIY0"/>
<feature type="binding site" evidence="3">
    <location>
        <position position="343"/>
    </location>
    <ligand>
        <name>CTP</name>
        <dbReference type="ChEBI" id="CHEBI:37563"/>
    </ligand>
</feature>
<dbReference type="HOGENOM" id="CLU_033319_0_1_6"/>
<accession>A0A0E2ZIY0</accession>
<dbReference type="PANTHER" id="PTHR14359">
    <property type="entry name" value="HOMO-OLIGOMERIC FLAVIN CONTAINING CYS DECARBOXYLASE FAMILY"/>
    <property type="match status" value="1"/>
</dbReference>
<protein>
    <recommendedName>
        <fullName evidence="3">Coenzyme A biosynthesis bifunctional protein CoaBC</fullName>
    </recommendedName>
    <alternativeName>
        <fullName evidence="3">DNA/pantothenate metabolism flavoprotein</fullName>
    </alternativeName>
    <alternativeName>
        <fullName evidence="3">Phosphopantothenoylcysteine synthetase/decarboxylase</fullName>
        <shortName evidence="3">PPCS-PPCDC</shortName>
    </alternativeName>
    <domain>
        <recommendedName>
            <fullName evidence="3">Phosphopantothenoylcysteine decarboxylase</fullName>
            <shortName evidence="3">PPC decarboxylase</shortName>
            <shortName evidence="3">PPC-DC</shortName>
            <ecNumber evidence="3">4.1.1.36</ecNumber>
        </recommendedName>
        <alternativeName>
            <fullName evidence="3">CoaC</fullName>
        </alternativeName>
    </domain>
    <domain>
        <recommendedName>
            <fullName evidence="3">Phosphopantothenate--cysteine ligase</fullName>
            <ecNumber evidence="3">6.3.2.5</ecNumber>
        </recommendedName>
        <alternativeName>
            <fullName evidence="3">CoaB</fullName>
        </alternativeName>
        <alternativeName>
            <fullName evidence="3">Phosphopantothenoylcysteine synthetase</fullName>
            <shortName evidence="3">PPC synthetase</shortName>
            <shortName evidence="3">PPC-S</shortName>
        </alternativeName>
    </domain>
</protein>
<feature type="region of interest" description="Phosphopantothenoylcysteine decarboxylase" evidence="3">
    <location>
        <begin position="1"/>
        <end position="192"/>
    </location>
</feature>
<comment type="catalytic activity">
    <reaction evidence="3 4">
        <text>(R)-4'-phosphopantothenate + L-cysteine + CTP = N-[(R)-4-phosphopantothenoyl]-L-cysteine + CMP + diphosphate + H(+)</text>
        <dbReference type="Rhea" id="RHEA:19397"/>
        <dbReference type="ChEBI" id="CHEBI:10986"/>
        <dbReference type="ChEBI" id="CHEBI:15378"/>
        <dbReference type="ChEBI" id="CHEBI:33019"/>
        <dbReference type="ChEBI" id="CHEBI:35235"/>
        <dbReference type="ChEBI" id="CHEBI:37563"/>
        <dbReference type="ChEBI" id="CHEBI:59458"/>
        <dbReference type="ChEBI" id="CHEBI:60377"/>
        <dbReference type="EC" id="6.3.2.5"/>
    </reaction>
</comment>
<evidence type="ECO:0000256" key="4">
    <source>
        <dbReference type="RuleBase" id="RU364078"/>
    </source>
</evidence>
<feature type="binding site" evidence="3">
    <location>
        <position position="281"/>
    </location>
    <ligand>
        <name>CTP</name>
        <dbReference type="ChEBI" id="CHEBI:37563"/>
    </ligand>
</feature>
<gene>
    <name evidence="3" type="primary">coaBC</name>
    <name evidence="7" type="ORF">IB75_15910</name>
</gene>
<dbReference type="Proteomes" id="UP000028839">
    <property type="component" value="Unassembled WGS sequence"/>
</dbReference>
<dbReference type="PANTHER" id="PTHR14359:SF6">
    <property type="entry name" value="PHOSPHOPANTOTHENOYLCYSTEINE DECARBOXYLASE"/>
    <property type="match status" value="1"/>
</dbReference>
<dbReference type="InterPro" id="IPR003382">
    <property type="entry name" value="Flavoprotein"/>
</dbReference>
<dbReference type="GO" id="GO:0071513">
    <property type="term" value="C:phosphopantothenoylcysteine decarboxylase complex"/>
    <property type="evidence" value="ECO:0007669"/>
    <property type="project" value="TreeGrafter"/>
</dbReference>
<keyword evidence="3" id="KW-0479">Metal-binding</keyword>
<dbReference type="EC" id="4.1.1.36" evidence="3"/>
<dbReference type="InterPro" id="IPR035929">
    <property type="entry name" value="CoaB-like_sf"/>
</dbReference>
<feature type="active site" description="Proton donor" evidence="3">
    <location>
        <position position="161"/>
    </location>
</feature>
<comment type="pathway">
    <text evidence="3 4">Cofactor biosynthesis; coenzyme A biosynthesis; CoA from (R)-pantothenate: step 2/5.</text>
</comment>
<evidence type="ECO:0000259" key="5">
    <source>
        <dbReference type="Pfam" id="PF02441"/>
    </source>
</evidence>
<dbReference type="Pfam" id="PF02441">
    <property type="entry name" value="Flavoprotein"/>
    <property type="match status" value="1"/>
</dbReference>
<dbReference type="UniPathway" id="UPA00241">
    <property type="reaction ID" value="UER00353"/>
</dbReference>
<feature type="binding site" evidence="3">
    <location>
        <position position="291"/>
    </location>
    <ligand>
        <name>CTP</name>
        <dbReference type="ChEBI" id="CHEBI:37563"/>
    </ligand>
</feature>
<dbReference type="InterPro" id="IPR036551">
    <property type="entry name" value="Flavin_trans-like"/>
</dbReference>
<keyword evidence="3 4" id="KW-0436">Ligase</keyword>
<keyword evidence="3" id="KW-0460">Magnesium</keyword>
<comment type="function">
    <text evidence="3">Catalyzes two sequential steps in the biosynthesis of coenzyme A. In the first step cysteine is conjugated to 4'-phosphopantothenate to form 4-phosphopantothenoylcysteine. In the second step the latter compound is decarboxylated to form 4'-phosphopantotheine.</text>
</comment>
<dbReference type="SUPFAM" id="SSF52507">
    <property type="entry name" value="Homo-oligomeric flavin-containing Cys decarboxylases, HFCD"/>
    <property type="match status" value="1"/>
</dbReference>
<dbReference type="InterPro" id="IPR007085">
    <property type="entry name" value="DNA/pantothenate-metab_flavo_C"/>
</dbReference>
<comment type="cofactor">
    <cofactor evidence="3">
        <name>Mg(2+)</name>
        <dbReference type="ChEBI" id="CHEBI:18420"/>
    </cofactor>
</comment>
<keyword evidence="2 3" id="KW-0456">Lyase</keyword>
<comment type="catalytic activity">
    <reaction evidence="3 4">
        <text>N-[(R)-4-phosphopantothenoyl]-L-cysteine + H(+) = (R)-4'-phosphopantetheine + CO2</text>
        <dbReference type="Rhea" id="RHEA:16793"/>
        <dbReference type="ChEBI" id="CHEBI:15378"/>
        <dbReference type="ChEBI" id="CHEBI:16526"/>
        <dbReference type="ChEBI" id="CHEBI:59458"/>
        <dbReference type="ChEBI" id="CHEBI:61723"/>
        <dbReference type="EC" id="4.1.1.36"/>
    </reaction>
</comment>
<dbReference type="Gene3D" id="3.40.50.10300">
    <property type="entry name" value="CoaB-like"/>
    <property type="match status" value="1"/>
</dbReference>
<keyword evidence="3 4" id="KW-0285">Flavoprotein</keyword>
<keyword evidence="3 4" id="KW-0288">FMN</keyword>
<reference evidence="7 8" key="1">
    <citation type="submission" date="2014-07" db="EMBL/GenBank/DDBJ databases">
        <title>Comparative analysis of Nitrosococcus oceani genome inventories of strains from Pacific and Atlantic gyres.</title>
        <authorList>
            <person name="Lim C.K."/>
            <person name="Wang L."/>
            <person name="Sayavedra-Soto L.A."/>
            <person name="Klotz M.G."/>
        </authorList>
    </citation>
    <scope>NUCLEOTIDE SEQUENCE [LARGE SCALE GENOMIC DNA]</scope>
    <source>
        <strain evidence="7 8">C-27</strain>
    </source>
</reference>
<dbReference type="GO" id="GO:0046872">
    <property type="term" value="F:metal ion binding"/>
    <property type="evidence" value="ECO:0007669"/>
    <property type="project" value="UniProtKB-KW"/>
</dbReference>
<comment type="caution">
    <text evidence="3">Lacks conserved residue(s) required for the propagation of feature annotation.</text>
</comment>
<dbReference type="GO" id="GO:0015941">
    <property type="term" value="P:pantothenate catabolic process"/>
    <property type="evidence" value="ECO:0007669"/>
    <property type="project" value="InterPro"/>
</dbReference>
<dbReference type="HAMAP" id="MF_02225">
    <property type="entry name" value="CoaBC"/>
    <property type="match status" value="1"/>
</dbReference>
<dbReference type="EC" id="6.3.2.5" evidence="3"/>
<comment type="cofactor">
    <cofactor evidence="3">
        <name>FMN</name>
        <dbReference type="ChEBI" id="CHEBI:58210"/>
    </cofactor>
    <text evidence="3">Binds 1 FMN per subunit.</text>
</comment>
<evidence type="ECO:0000259" key="6">
    <source>
        <dbReference type="Pfam" id="PF04127"/>
    </source>
</evidence>
<keyword evidence="3" id="KW-0511">Multifunctional enzyme</keyword>
<comment type="function">
    <text evidence="4">Catalyzes two steps in the biosynthesis of coenzyme A. In the first step cysteine is conjugated to 4'-phosphopantothenate to form 4-phosphopantothenoylcysteine, in the latter compound is decarboxylated to form 4'-phosphopantotheine.</text>
</comment>
<evidence type="ECO:0000256" key="3">
    <source>
        <dbReference type="HAMAP-Rule" id="MF_02225"/>
    </source>
</evidence>
<comment type="caution">
    <text evidence="7">The sequence shown here is derived from an EMBL/GenBank/DDBJ whole genome shotgun (WGS) entry which is preliminary data.</text>
</comment>
<name>A0A0E2ZIY0_9GAMM</name>
<sequence length="403" mass="42957">MIAHPLREKRILLGISGSIAAYKGADLVRRLRELGAEVQVVMTATAQGFVTSLTFQALSGKPVHTELMDPAQEAAMGHIALARWADLLLVAPASADCLARLAQGQANDLLTAICLATTAPLAVAPSMNQQMWQALATQENMAVLCRRGVQVWGPAKGEQACGEQGPGRMLEPHELIGAAAKLLTEPFLAGRSVLITAGPTREFWDPVRFLSNRSSGKMGYALAAAVAEAGAQVTLISGPVALDVPPGVHRIQVESAQQMCDATLAQVAVMDILIACAAVADYRPTKQAAQKIKKTDQGLTLALERTTDILEQLANLADKPFIVGFAAETERLEINAYRKLKLKGLDMIAANWVQGGQGFEADDNALTVLWPGGKVELPRTSKTQLARALIKLIAEYYHAKGSA</sequence>
<feature type="domain" description="Flavoprotein" evidence="5">
    <location>
        <begin position="9"/>
        <end position="180"/>
    </location>
</feature>
<evidence type="ECO:0000313" key="8">
    <source>
        <dbReference type="Proteomes" id="UP000028839"/>
    </source>
</evidence>
<dbReference type="OrthoDB" id="9802554at2"/>
<dbReference type="NCBIfam" id="TIGR00521">
    <property type="entry name" value="coaBC_dfp"/>
    <property type="match status" value="1"/>
</dbReference>
<dbReference type="Pfam" id="PF04127">
    <property type="entry name" value="DFP"/>
    <property type="match status" value="1"/>
</dbReference>
<comment type="pathway">
    <text evidence="3 4">Cofactor biosynthesis; coenzyme A biosynthesis; CoA from (R)-pantothenate: step 3/5.</text>
</comment>
<dbReference type="GO" id="GO:0004632">
    <property type="term" value="F:phosphopantothenate--cysteine ligase activity"/>
    <property type="evidence" value="ECO:0007669"/>
    <property type="project" value="UniProtKB-UniRule"/>
</dbReference>
<comment type="similarity">
    <text evidence="3 4">In the N-terminal section; belongs to the HFCD (homo-oligomeric flavin containing Cys decarboxylase) superfamily.</text>
</comment>
<feature type="region of interest" description="Phosphopantothenate--cysteine ligase" evidence="3">
    <location>
        <begin position="193"/>
        <end position="403"/>
    </location>
</feature>
<dbReference type="Gene3D" id="3.40.50.1950">
    <property type="entry name" value="Flavin prenyltransferase-like"/>
    <property type="match status" value="1"/>
</dbReference>
<evidence type="ECO:0000256" key="2">
    <source>
        <dbReference type="ARBA" id="ARBA00023239"/>
    </source>
</evidence>
<keyword evidence="1 3" id="KW-0210">Decarboxylase</keyword>
<feature type="binding site" evidence="3">
    <location>
        <position position="325"/>
    </location>
    <ligand>
        <name>CTP</name>
        <dbReference type="ChEBI" id="CHEBI:37563"/>
    </ligand>
</feature>
<dbReference type="GO" id="GO:0010181">
    <property type="term" value="F:FMN binding"/>
    <property type="evidence" value="ECO:0007669"/>
    <property type="project" value="UniProtKB-UniRule"/>
</dbReference>
<dbReference type="SUPFAM" id="SSF102645">
    <property type="entry name" value="CoaB-like"/>
    <property type="match status" value="1"/>
</dbReference>
<organism evidence="7 8">
    <name type="scientific">Nitrosococcus oceani C-27</name>
    <dbReference type="NCBI Taxonomy" id="314279"/>
    <lineage>
        <taxon>Bacteria</taxon>
        <taxon>Pseudomonadati</taxon>
        <taxon>Pseudomonadota</taxon>
        <taxon>Gammaproteobacteria</taxon>
        <taxon>Chromatiales</taxon>
        <taxon>Chromatiaceae</taxon>
        <taxon>Nitrosococcus</taxon>
    </lineage>
</organism>
<feature type="binding site" evidence="3">
    <location>
        <position position="339"/>
    </location>
    <ligand>
        <name>CTP</name>
        <dbReference type="ChEBI" id="CHEBI:37563"/>
    </ligand>
</feature>
<dbReference type="EMBL" id="JPGN01000087">
    <property type="protein sequence ID" value="KFI18177.1"/>
    <property type="molecule type" value="Genomic_DNA"/>
</dbReference>
<dbReference type="GO" id="GO:0015937">
    <property type="term" value="P:coenzyme A biosynthetic process"/>
    <property type="evidence" value="ECO:0007669"/>
    <property type="project" value="UniProtKB-UniRule"/>
</dbReference>
<comment type="similarity">
    <text evidence="3 4">In the C-terminal section; belongs to the PPC synthetase family.</text>
</comment>
<dbReference type="InterPro" id="IPR005252">
    <property type="entry name" value="CoaBC"/>
</dbReference>
<evidence type="ECO:0000256" key="1">
    <source>
        <dbReference type="ARBA" id="ARBA00022793"/>
    </source>
</evidence>
<dbReference type="GO" id="GO:0004633">
    <property type="term" value="F:phosphopantothenoylcysteine decarboxylase activity"/>
    <property type="evidence" value="ECO:0007669"/>
    <property type="project" value="UniProtKB-UniRule"/>
</dbReference>
<feature type="domain" description="DNA/pantothenate metabolism flavoprotein C-terminal" evidence="6">
    <location>
        <begin position="188"/>
        <end position="395"/>
    </location>
</feature>
<proteinExistence type="inferred from homology"/>
<evidence type="ECO:0000313" key="7">
    <source>
        <dbReference type="EMBL" id="KFI18177.1"/>
    </source>
</evidence>